<feature type="domain" description="HTH marR-type" evidence="1">
    <location>
        <begin position="57"/>
        <end position="119"/>
    </location>
</feature>
<name>A0A285V7V5_9ACTN</name>
<dbReference type="SUPFAM" id="SSF46785">
    <property type="entry name" value="Winged helix' DNA-binding domain"/>
    <property type="match status" value="1"/>
</dbReference>
<dbReference type="EMBL" id="OBQI01000004">
    <property type="protein sequence ID" value="SOC50159.1"/>
    <property type="molecule type" value="Genomic_DNA"/>
</dbReference>
<dbReference type="InterPro" id="IPR036390">
    <property type="entry name" value="WH_DNA-bd_sf"/>
</dbReference>
<protein>
    <submittedName>
        <fullName evidence="2">MarR family protein</fullName>
    </submittedName>
</protein>
<evidence type="ECO:0000313" key="3">
    <source>
        <dbReference type="Proteomes" id="UP000219435"/>
    </source>
</evidence>
<gene>
    <name evidence="2" type="ORF">SAMN05660748_2899</name>
</gene>
<dbReference type="AlphaFoldDB" id="A0A285V7V5"/>
<keyword evidence="3" id="KW-1185">Reference proteome</keyword>
<dbReference type="Gene3D" id="1.10.10.10">
    <property type="entry name" value="Winged helix-like DNA-binding domain superfamily/Winged helix DNA-binding domain"/>
    <property type="match status" value="1"/>
</dbReference>
<dbReference type="RefSeq" id="WP_097195724.1">
    <property type="nucleotide sequence ID" value="NZ_OBQI01000004.1"/>
</dbReference>
<dbReference type="Pfam" id="PF12802">
    <property type="entry name" value="MarR_2"/>
    <property type="match status" value="1"/>
</dbReference>
<sequence>MTRANPTRLLQDVETEEVIHVLTPKVRRHRQPFTMVFCDALLALLCTEGRRHPDDTGLTLVHVRVLLYLLASAEYENRLERFVIEIADDLKHDRSTVSKALDLLEERELIRRTPNGHGRPFIIDIHPALAFRGKAGQRAAVLHECWADVRMPAALIWTPRP</sequence>
<evidence type="ECO:0000259" key="1">
    <source>
        <dbReference type="Pfam" id="PF12802"/>
    </source>
</evidence>
<accession>A0A285V7V5</accession>
<dbReference type="InterPro" id="IPR000835">
    <property type="entry name" value="HTH_MarR-typ"/>
</dbReference>
<proteinExistence type="predicted"/>
<dbReference type="InterPro" id="IPR036388">
    <property type="entry name" value="WH-like_DNA-bd_sf"/>
</dbReference>
<reference evidence="3" key="1">
    <citation type="submission" date="2017-08" db="EMBL/GenBank/DDBJ databases">
        <authorList>
            <person name="Varghese N."/>
            <person name="Submissions S."/>
        </authorList>
    </citation>
    <scope>NUCLEOTIDE SEQUENCE [LARGE SCALE GENOMIC DNA]</scope>
    <source>
        <strain evidence="3">DSM 4725</strain>
    </source>
</reference>
<dbReference type="GO" id="GO:0003700">
    <property type="term" value="F:DNA-binding transcription factor activity"/>
    <property type="evidence" value="ECO:0007669"/>
    <property type="project" value="InterPro"/>
</dbReference>
<evidence type="ECO:0000313" key="2">
    <source>
        <dbReference type="EMBL" id="SOC50159.1"/>
    </source>
</evidence>
<organism evidence="2 3">
    <name type="scientific">Blastococcus aggregatus</name>
    <dbReference type="NCBI Taxonomy" id="38502"/>
    <lineage>
        <taxon>Bacteria</taxon>
        <taxon>Bacillati</taxon>
        <taxon>Actinomycetota</taxon>
        <taxon>Actinomycetes</taxon>
        <taxon>Geodermatophilales</taxon>
        <taxon>Geodermatophilaceae</taxon>
        <taxon>Blastococcus</taxon>
    </lineage>
</organism>
<dbReference type="Proteomes" id="UP000219435">
    <property type="component" value="Unassembled WGS sequence"/>
</dbReference>
<dbReference type="OrthoDB" id="5191698at2"/>